<dbReference type="AlphaFoldDB" id="D7G9B0"/>
<feature type="compositionally biased region" description="Low complexity" evidence="1">
    <location>
        <begin position="248"/>
        <end position="264"/>
    </location>
</feature>
<name>D7G9B0_ECTSI</name>
<dbReference type="EMBL" id="FN649212">
    <property type="protein sequence ID" value="CBJ28253.1"/>
    <property type="molecule type" value="Genomic_DNA"/>
</dbReference>
<reference evidence="2 3" key="1">
    <citation type="journal article" date="2010" name="Nature">
        <title>The Ectocarpus genome and the independent evolution of multicellularity in brown algae.</title>
        <authorList>
            <person name="Cock J.M."/>
            <person name="Sterck L."/>
            <person name="Rouze P."/>
            <person name="Scornet D."/>
            <person name="Allen A.E."/>
            <person name="Amoutzias G."/>
            <person name="Anthouard V."/>
            <person name="Artiguenave F."/>
            <person name="Aury J.M."/>
            <person name="Badger J.H."/>
            <person name="Beszteri B."/>
            <person name="Billiau K."/>
            <person name="Bonnet E."/>
            <person name="Bothwell J.H."/>
            <person name="Bowler C."/>
            <person name="Boyen C."/>
            <person name="Brownlee C."/>
            <person name="Carrano C.J."/>
            <person name="Charrier B."/>
            <person name="Cho G.Y."/>
            <person name="Coelho S.M."/>
            <person name="Collen J."/>
            <person name="Corre E."/>
            <person name="Da Silva C."/>
            <person name="Delage L."/>
            <person name="Delaroque N."/>
            <person name="Dittami S.M."/>
            <person name="Doulbeau S."/>
            <person name="Elias M."/>
            <person name="Farnham G."/>
            <person name="Gachon C.M."/>
            <person name="Gschloessl B."/>
            <person name="Heesch S."/>
            <person name="Jabbari K."/>
            <person name="Jubin C."/>
            <person name="Kawai H."/>
            <person name="Kimura K."/>
            <person name="Kloareg B."/>
            <person name="Kupper F.C."/>
            <person name="Lang D."/>
            <person name="Le Bail A."/>
            <person name="Leblanc C."/>
            <person name="Lerouge P."/>
            <person name="Lohr M."/>
            <person name="Lopez P.J."/>
            <person name="Martens C."/>
            <person name="Maumus F."/>
            <person name="Michel G."/>
            <person name="Miranda-Saavedra D."/>
            <person name="Morales J."/>
            <person name="Moreau H."/>
            <person name="Motomura T."/>
            <person name="Nagasato C."/>
            <person name="Napoli C.A."/>
            <person name="Nelson D.R."/>
            <person name="Nyvall-Collen P."/>
            <person name="Peters A.F."/>
            <person name="Pommier C."/>
            <person name="Potin P."/>
            <person name="Poulain J."/>
            <person name="Quesneville H."/>
            <person name="Read B."/>
            <person name="Rensing S.A."/>
            <person name="Ritter A."/>
            <person name="Rousvoal S."/>
            <person name="Samanta M."/>
            <person name="Samson G."/>
            <person name="Schroeder D.C."/>
            <person name="Segurens B."/>
            <person name="Strittmatter M."/>
            <person name="Tonon T."/>
            <person name="Tregear J.W."/>
            <person name="Valentin K."/>
            <person name="von Dassow P."/>
            <person name="Yamagishi T."/>
            <person name="Van de Peer Y."/>
            <person name="Wincker P."/>
        </authorList>
    </citation>
    <scope>NUCLEOTIDE SEQUENCE [LARGE SCALE GENOMIC DNA]</scope>
    <source>
        <strain evidence="3">Ec32 / CCAP1310/4</strain>
    </source>
</reference>
<accession>D7G9B0</accession>
<feature type="region of interest" description="Disordered" evidence="1">
    <location>
        <begin position="1"/>
        <end position="49"/>
    </location>
</feature>
<feature type="compositionally biased region" description="Basic and acidic residues" evidence="1">
    <location>
        <begin position="7"/>
        <end position="24"/>
    </location>
</feature>
<evidence type="ECO:0000313" key="2">
    <source>
        <dbReference type="EMBL" id="CBJ28253.1"/>
    </source>
</evidence>
<feature type="compositionally biased region" description="Polar residues" evidence="1">
    <location>
        <begin position="233"/>
        <end position="243"/>
    </location>
</feature>
<dbReference type="EMBL" id="FN649734">
    <property type="protein sequence ID" value="CBJ28253.1"/>
    <property type="molecule type" value="Genomic_DNA"/>
</dbReference>
<protein>
    <submittedName>
        <fullName evidence="2">Uncharacterized protein</fullName>
    </submittedName>
</protein>
<gene>
    <name evidence="2" type="ORF">Esi_0097_0031</name>
</gene>
<dbReference type="Proteomes" id="UP000002630">
    <property type="component" value="Linkage Group LG09"/>
</dbReference>
<evidence type="ECO:0000256" key="1">
    <source>
        <dbReference type="SAM" id="MobiDB-lite"/>
    </source>
</evidence>
<sequence>MMLPIQRTHEGELEPPRQHIDIKASRRAPTFQSIGRPRQDIRKASTSARPFGDGDTWIRTCADIPAAATLTGGTLTLLRDIHCATLKTIHITGDTVIRSHSALNTMGVGLVVHSGARVTIRAPTVLMQKTETMRGQPVLRVQGSVEFEVTNWVPEHLEGTLADNHGIVSCEGQGLVRSKMAILYTSSAVIVANPAAAFKKEADPVETAMPTDPDLRRKLAIMHARMSMDNNEDVTGNNLSSINPDPPAATVVADAKSSSPAAAPNRKPFSSVAAPDDSDDGDDNSPAAANPGPGPASAATAATAGSSPSSAVDPKALAPANVGNNPASGMSIADFMMAPRDADGNTTGPVPQKNRTLLTANPRKMSKVRALRSENIAARLEKKRAALEGRTLRRGKVATLMGFLPFGKHGFLRRRAREHAEAHMGEATLSITKKGGLEVSVDGIVVLRKSGPSWFGFRRTDRSYELRVTEEGVVISRRGMYDWGIKAQDP</sequence>
<dbReference type="InParanoid" id="D7G9B0"/>
<evidence type="ECO:0000313" key="3">
    <source>
        <dbReference type="Proteomes" id="UP000002630"/>
    </source>
</evidence>
<keyword evidence="3" id="KW-1185">Reference proteome</keyword>
<proteinExistence type="predicted"/>
<feature type="compositionally biased region" description="Low complexity" evidence="1">
    <location>
        <begin position="284"/>
        <end position="311"/>
    </location>
</feature>
<organism evidence="2 3">
    <name type="scientific">Ectocarpus siliculosus</name>
    <name type="common">Brown alga</name>
    <name type="synonym">Conferva siliculosa</name>
    <dbReference type="NCBI Taxonomy" id="2880"/>
    <lineage>
        <taxon>Eukaryota</taxon>
        <taxon>Sar</taxon>
        <taxon>Stramenopiles</taxon>
        <taxon>Ochrophyta</taxon>
        <taxon>PX clade</taxon>
        <taxon>Phaeophyceae</taxon>
        <taxon>Ectocarpales</taxon>
        <taxon>Ectocarpaceae</taxon>
        <taxon>Ectocarpus</taxon>
    </lineage>
</organism>
<feature type="region of interest" description="Disordered" evidence="1">
    <location>
        <begin position="228"/>
        <end position="323"/>
    </location>
</feature>
<dbReference type="OrthoDB" id="10473080at2759"/>